<comment type="subcellular location">
    <subcellularLocation>
        <location evidence="3">Cytoplasm</location>
    </subcellularLocation>
</comment>
<evidence type="ECO:0000313" key="4">
    <source>
        <dbReference type="EMBL" id="RTH05941.1"/>
    </source>
</evidence>
<sequence length="251" mass="27226">MRGSSSAWPGLDLRWSAPAGPLWEMPLGSTLTEVMGDLELLRLHQLMDSQLPVGSFAHSWGLEAYAARGLLDDRTLEGLLRVALSRGGLRLEGAACALAHGAALDLEAMRDLAHLLDAWMPIAGPRETSLRIGGRLARLLQRIHGLAWPMEVPPHQALVAGWAGRHLGIPLRPLLLLYIQNGLLALMAAATRTGALSPERAQEILVGLQGRVVEVAQEVLEDPQASLWSSTPGWDLRAAEQPHLETRLFLS</sequence>
<accession>A0A430REK8</accession>
<evidence type="ECO:0000256" key="2">
    <source>
        <dbReference type="ARBA" id="ARBA00023186"/>
    </source>
</evidence>
<keyword evidence="1 3" id="KW-0996">Nickel insertion</keyword>
<dbReference type="HAMAP" id="MF_01385">
    <property type="entry name" value="UreF"/>
    <property type="match status" value="1"/>
</dbReference>
<name>A0A430REK8_THESC</name>
<dbReference type="Gene3D" id="1.10.4190.10">
    <property type="entry name" value="Urease accessory protein UreF"/>
    <property type="match status" value="1"/>
</dbReference>
<dbReference type="GO" id="GO:0005737">
    <property type="term" value="C:cytoplasm"/>
    <property type="evidence" value="ECO:0007669"/>
    <property type="project" value="UniProtKB-SubCell"/>
</dbReference>
<dbReference type="EMBL" id="PELR01000052">
    <property type="protein sequence ID" value="RTH05941.1"/>
    <property type="molecule type" value="Genomic_DNA"/>
</dbReference>
<dbReference type="PANTHER" id="PTHR33620:SF1">
    <property type="entry name" value="UREASE ACCESSORY PROTEIN F"/>
    <property type="match status" value="1"/>
</dbReference>
<comment type="function">
    <text evidence="3">Required for maturation of urease via the functional incorporation of the urease nickel metallocenter.</text>
</comment>
<keyword evidence="3" id="KW-0963">Cytoplasm</keyword>
<comment type="similarity">
    <text evidence="3">Belongs to the UreF family.</text>
</comment>
<dbReference type="Proteomes" id="UP000286910">
    <property type="component" value="Unassembled WGS sequence"/>
</dbReference>
<proteinExistence type="inferred from homology"/>
<protein>
    <recommendedName>
        <fullName evidence="3">Urease accessory protein UreF</fullName>
    </recommendedName>
</protein>
<evidence type="ECO:0000256" key="3">
    <source>
        <dbReference type="HAMAP-Rule" id="MF_01385"/>
    </source>
</evidence>
<comment type="subunit">
    <text evidence="3">UreD, UreF and UreG form a complex that acts as a GTP-hydrolysis-dependent molecular chaperone, activating the urease apoprotein by helping to assemble the nickel containing metallocenter of UreC. The UreE protein probably delivers the nickel.</text>
</comment>
<reference evidence="4 5" key="1">
    <citation type="journal article" date="2019" name="Extremophiles">
        <title>Biogeography of thermophiles and predominance of Thermus scotoductus in domestic water heaters.</title>
        <authorList>
            <person name="Wilpiszeski R.L."/>
            <person name="Zhang Z."/>
            <person name="House C.H."/>
        </authorList>
    </citation>
    <scope>NUCLEOTIDE SEQUENCE [LARGE SCALE GENOMIC DNA]</scope>
    <source>
        <strain evidence="4 5">32_S32</strain>
    </source>
</reference>
<dbReference type="PANTHER" id="PTHR33620">
    <property type="entry name" value="UREASE ACCESSORY PROTEIN F"/>
    <property type="match status" value="1"/>
</dbReference>
<organism evidence="4 5">
    <name type="scientific">Thermus scotoductus</name>
    <dbReference type="NCBI Taxonomy" id="37636"/>
    <lineage>
        <taxon>Bacteria</taxon>
        <taxon>Thermotogati</taxon>
        <taxon>Deinococcota</taxon>
        <taxon>Deinococci</taxon>
        <taxon>Thermales</taxon>
        <taxon>Thermaceae</taxon>
        <taxon>Thermus</taxon>
    </lineage>
</organism>
<dbReference type="PIRSF" id="PIRSF009467">
    <property type="entry name" value="Ureas_acces_UreF"/>
    <property type="match status" value="1"/>
</dbReference>
<dbReference type="InterPro" id="IPR038277">
    <property type="entry name" value="UreF_sf"/>
</dbReference>
<dbReference type="GO" id="GO:0016151">
    <property type="term" value="F:nickel cation binding"/>
    <property type="evidence" value="ECO:0007669"/>
    <property type="project" value="UniProtKB-UniRule"/>
</dbReference>
<dbReference type="InterPro" id="IPR002639">
    <property type="entry name" value="UreF"/>
</dbReference>
<comment type="caution">
    <text evidence="4">The sequence shown here is derived from an EMBL/GenBank/DDBJ whole genome shotgun (WGS) entry which is preliminary data.</text>
</comment>
<evidence type="ECO:0000256" key="1">
    <source>
        <dbReference type="ARBA" id="ARBA00022988"/>
    </source>
</evidence>
<keyword evidence="2 3" id="KW-0143">Chaperone</keyword>
<dbReference type="AlphaFoldDB" id="A0A430REK8"/>
<evidence type="ECO:0000313" key="5">
    <source>
        <dbReference type="Proteomes" id="UP000286910"/>
    </source>
</evidence>
<dbReference type="Pfam" id="PF01730">
    <property type="entry name" value="UreF"/>
    <property type="match status" value="1"/>
</dbReference>
<gene>
    <name evidence="3" type="primary">ureF</name>
    <name evidence="4" type="ORF">CSW45_02525</name>
</gene>